<dbReference type="OrthoDB" id="8480223at2"/>
<dbReference type="EMBL" id="WTYX01000001">
    <property type="protein sequence ID" value="MXO89709.1"/>
    <property type="molecule type" value="Genomic_DNA"/>
</dbReference>
<feature type="chain" id="PRO_5032352927" evidence="1">
    <location>
        <begin position="26"/>
        <end position="187"/>
    </location>
</feature>
<proteinExistence type="predicted"/>
<dbReference type="RefSeq" id="WP_160603161.1">
    <property type="nucleotide sequence ID" value="NZ_WTYX01000001.1"/>
</dbReference>
<comment type="caution">
    <text evidence="2">The sequence shown here is derived from an EMBL/GenBank/DDBJ whole genome shotgun (WGS) entry which is preliminary data.</text>
</comment>
<reference evidence="2 3" key="1">
    <citation type="submission" date="2019-12" db="EMBL/GenBank/DDBJ databases">
        <title>Genomic-based taxomic classification of the family Erythrobacteraceae.</title>
        <authorList>
            <person name="Xu L."/>
        </authorList>
    </citation>
    <scope>NUCLEOTIDE SEQUENCE [LARGE SCALE GENOMIC DNA]</scope>
    <source>
        <strain evidence="2 3">KCTC 52763</strain>
    </source>
</reference>
<protein>
    <submittedName>
        <fullName evidence="2">Uncharacterized protein</fullName>
    </submittedName>
</protein>
<sequence>MKLRSSKAGALAVTALALCSTMGLSAIGTAAAQDAASTAASSAAEVEGHYAGTFVCGFGEVGMTLTVRDAGPAKWDALPGSCKSGAGPCNDARAARLATLRSVDGVLNFFPTATNPDAKAGSFKVSGLVETANAPAYQIELNPGEWIEKPERFGASAMEATIFDGEMVGKPTAPGCYTLRLRKLSGV</sequence>
<accession>A0A844ZW15</accession>
<evidence type="ECO:0000313" key="3">
    <source>
        <dbReference type="Proteomes" id="UP000442714"/>
    </source>
</evidence>
<feature type="signal peptide" evidence="1">
    <location>
        <begin position="1"/>
        <end position="25"/>
    </location>
</feature>
<evidence type="ECO:0000313" key="2">
    <source>
        <dbReference type="EMBL" id="MXO89709.1"/>
    </source>
</evidence>
<dbReference type="Proteomes" id="UP000442714">
    <property type="component" value="Unassembled WGS sequence"/>
</dbReference>
<name>A0A844ZW15_9SPHN</name>
<organism evidence="2 3">
    <name type="scientific">Pontixanthobacter aquaemixtae</name>
    <dbReference type="NCBI Taxonomy" id="1958940"/>
    <lineage>
        <taxon>Bacteria</taxon>
        <taxon>Pseudomonadati</taxon>
        <taxon>Pseudomonadota</taxon>
        <taxon>Alphaproteobacteria</taxon>
        <taxon>Sphingomonadales</taxon>
        <taxon>Erythrobacteraceae</taxon>
        <taxon>Pontixanthobacter</taxon>
    </lineage>
</organism>
<dbReference type="AlphaFoldDB" id="A0A844ZW15"/>
<keyword evidence="1" id="KW-0732">Signal</keyword>
<evidence type="ECO:0000256" key="1">
    <source>
        <dbReference type="SAM" id="SignalP"/>
    </source>
</evidence>
<keyword evidence="3" id="KW-1185">Reference proteome</keyword>
<gene>
    <name evidence="2" type="ORF">GRI41_02630</name>
</gene>